<dbReference type="RefSeq" id="WP_236736569.1">
    <property type="nucleotide sequence ID" value="NZ_FNGK01000009.1"/>
</dbReference>
<evidence type="ECO:0000313" key="2">
    <source>
        <dbReference type="Proteomes" id="UP000215355"/>
    </source>
</evidence>
<name>A0AAJ5BYM1_9SPHI</name>
<dbReference type="KEGG" id="smiz:4412673_00243"/>
<reference evidence="1 2" key="1">
    <citation type="submission" date="2017-06" db="EMBL/GenBank/DDBJ databases">
        <authorList>
            <consortium name="Pathogen Informatics"/>
        </authorList>
    </citation>
    <scope>NUCLEOTIDE SEQUENCE [LARGE SCALE GENOMIC DNA]</scope>
    <source>
        <strain evidence="1 2">NCTC12149</strain>
    </source>
</reference>
<dbReference type="AlphaFoldDB" id="A0AAJ5BYM1"/>
<dbReference type="EMBL" id="LT906468">
    <property type="protein sequence ID" value="SNV37761.1"/>
    <property type="molecule type" value="Genomic_DNA"/>
</dbReference>
<organism evidence="1 2">
    <name type="scientific">Sphingobacterium mizutaii</name>
    <dbReference type="NCBI Taxonomy" id="1010"/>
    <lineage>
        <taxon>Bacteria</taxon>
        <taxon>Pseudomonadati</taxon>
        <taxon>Bacteroidota</taxon>
        <taxon>Sphingobacteriia</taxon>
        <taxon>Sphingobacteriales</taxon>
        <taxon>Sphingobacteriaceae</taxon>
        <taxon>Sphingobacterium</taxon>
    </lineage>
</organism>
<accession>A0AAJ5BYM1</accession>
<sequence>MEIETIDIFERFRNGERAQFSDPQYSKIEQACYDTKKLLLQMNGTAEPNEVRSYLS</sequence>
<protein>
    <submittedName>
        <fullName evidence="1">Uncharacterized protein</fullName>
    </submittedName>
</protein>
<evidence type="ECO:0000313" key="1">
    <source>
        <dbReference type="EMBL" id="SNV37761.1"/>
    </source>
</evidence>
<dbReference type="Proteomes" id="UP000215355">
    <property type="component" value="Chromosome 1"/>
</dbReference>
<gene>
    <name evidence="1" type="ORF">SAMEA4412673_00243</name>
</gene>
<proteinExistence type="predicted"/>